<gene>
    <name evidence="2" type="primary">23</name>
    <name evidence="2" type="ORF">SEA_DUFFINGTON_23</name>
</gene>
<sequence length="110" mass="12093">MAKFCGVVGYGEAVETPPESGVWVDRIVERKYYGDVIRNARSLAAGERLHDELTVSNSISIVADAYAHNHIFAIRYVSWSGALWTVSDVEVQSPRLILRLGGQYNGPTPA</sequence>
<dbReference type="InterPro" id="IPR055677">
    <property type="entry name" value="DUF7253"/>
</dbReference>
<reference evidence="2 3" key="1">
    <citation type="submission" date="2019-01" db="EMBL/GenBank/DDBJ databases">
        <authorList>
            <person name="Fisher A."/>
            <person name="Galvan P."/>
            <person name="Koga A.P."/>
            <person name="Garlena R.A."/>
            <person name="Russell D.A."/>
            <person name="Pope W.H."/>
            <person name="Jacobs-Sera D."/>
            <person name="Hatfull G.F."/>
        </authorList>
    </citation>
    <scope>NUCLEOTIDE SEQUENCE [LARGE SCALE GENOMIC DNA]</scope>
</reference>
<dbReference type="Pfam" id="PF23911">
    <property type="entry name" value="DUF7253"/>
    <property type="match status" value="1"/>
</dbReference>
<evidence type="ECO:0000313" key="3">
    <source>
        <dbReference type="Proteomes" id="UP000290209"/>
    </source>
</evidence>
<dbReference type="KEGG" id="vg:55613904"/>
<dbReference type="EMBL" id="MK376957">
    <property type="protein sequence ID" value="QAU06729.1"/>
    <property type="molecule type" value="Genomic_DNA"/>
</dbReference>
<feature type="domain" description="DUF7253" evidence="1">
    <location>
        <begin position="1"/>
        <end position="109"/>
    </location>
</feature>
<dbReference type="GeneID" id="55613904"/>
<accession>A0A410TCD5</accession>
<name>A0A410TCD5_9CAUD</name>
<organism evidence="2 3">
    <name type="scientific">Gordonia phage Duffington</name>
    <dbReference type="NCBI Taxonomy" id="2507858"/>
    <lineage>
        <taxon>Viruses</taxon>
        <taxon>Duplodnaviria</taxon>
        <taxon>Heunggongvirae</taxon>
        <taxon>Uroviricota</taxon>
        <taxon>Caudoviricetes</taxon>
        <taxon>Deejayvirinae</taxon>
        <taxon>Kenoshavirus</taxon>
        <taxon>Kenoshavirus duffington</taxon>
    </lineage>
</organism>
<evidence type="ECO:0000313" key="2">
    <source>
        <dbReference type="EMBL" id="QAU06729.1"/>
    </source>
</evidence>
<dbReference type="RefSeq" id="YP_009843612.1">
    <property type="nucleotide sequence ID" value="NC_048750.1"/>
</dbReference>
<proteinExistence type="predicted"/>
<evidence type="ECO:0000259" key="1">
    <source>
        <dbReference type="Pfam" id="PF23911"/>
    </source>
</evidence>
<protein>
    <recommendedName>
        <fullName evidence="1">DUF7253 domain-containing protein</fullName>
    </recommendedName>
</protein>
<keyword evidence="3" id="KW-1185">Reference proteome</keyword>
<dbReference type="Proteomes" id="UP000290209">
    <property type="component" value="Segment"/>
</dbReference>